<keyword evidence="1" id="KW-0472">Membrane</keyword>
<dbReference type="InterPro" id="IPR051091">
    <property type="entry name" value="O-Glucosyltr/Glycosyltrsf_90"/>
</dbReference>
<evidence type="ECO:0000256" key="1">
    <source>
        <dbReference type="SAM" id="Phobius"/>
    </source>
</evidence>
<proteinExistence type="predicted"/>
<evidence type="ECO:0000313" key="4">
    <source>
        <dbReference type="Proteomes" id="UP000481858"/>
    </source>
</evidence>
<accession>A0A7C8IXC7</accession>
<dbReference type="Proteomes" id="UP000481858">
    <property type="component" value="Unassembled WGS sequence"/>
</dbReference>
<feature type="domain" description="Glycosyl transferase CAP10" evidence="2">
    <location>
        <begin position="440"/>
        <end position="654"/>
    </location>
</feature>
<dbReference type="InterPro" id="IPR006598">
    <property type="entry name" value="CAP10"/>
</dbReference>
<dbReference type="OrthoDB" id="541052at2759"/>
<sequence>MATIVLLEALPGTLYNTRCTKLPITPTTPIWASTTEMLLVAKARLKYLVIACIATIPVLYFILYQALPDTFSSVVSSKGSLKGRPGGKDGAQHATPSLAKVNDSHPISGLIEDAYARFSRLVGKRSWSLAHAAARYRELRGRHPPPGFDKWFEAAQSHGAIIVEEFFNRIHHDINPFWGADPQEMRHQARAIPHAIRVRNGKIAHFKDDDADPPRKDRLELWEKLVQDMLPHLPDLDIPVNLLDEPRVLVPWEDIARNTAKEQTSRHLFPPNEAVAEHTSFLDIDTDPLQPFDPEWIDDRHKYWDYVSRACPPNSPARKVQPIDPANPIDDVFPTIQNMSYMVHGGFIGNFTQAQDPCLQPHLRGMHGTFVEAFSMVTSTKLFPFFSGSKLPINNELLIPDAMYLSSETRYSGGTKHGGSWAEKKNGLVWRGTASGGRNQENNWWHYQRHRFVQMLNGSAITLVQGGDAGAGPTFNLKATGLYNVSAPPEGQLGPWVGEWSDVGFNRLDCWPERHDWLGRLRLDCPYTDPFFALVASKPMAEQYNYKFLPDIDGNSVSARWRGFLLSTSCPLKATVYAEWHDDRLMPWLHFVPFDNTFMDIYAIMDYFLGGHDAEGQRIAEEGHDWASKVLRREDMMLYMWRLLLEYARVLDPQRDRLGFVDDLTTFAST</sequence>
<reference evidence="3 4" key="1">
    <citation type="submission" date="2019-12" db="EMBL/GenBank/DDBJ databases">
        <title>Draft genome sequence of the ascomycete Xylaria multiplex DSM 110363.</title>
        <authorList>
            <person name="Buettner E."/>
            <person name="Kellner H."/>
        </authorList>
    </citation>
    <scope>NUCLEOTIDE SEQUENCE [LARGE SCALE GENOMIC DNA]</scope>
    <source>
        <strain evidence="3 4">DSM 110363</strain>
    </source>
</reference>
<keyword evidence="1" id="KW-1133">Transmembrane helix</keyword>
<keyword evidence="4" id="KW-1185">Reference proteome</keyword>
<dbReference type="Pfam" id="PF05686">
    <property type="entry name" value="Glyco_transf_90"/>
    <property type="match status" value="1"/>
</dbReference>
<dbReference type="EMBL" id="WUBL01000013">
    <property type="protein sequence ID" value="KAF2971465.1"/>
    <property type="molecule type" value="Genomic_DNA"/>
</dbReference>
<evidence type="ECO:0000259" key="2">
    <source>
        <dbReference type="SMART" id="SM00672"/>
    </source>
</evidence>
<evidence type="ECO:0000313" key="3">
    <source>
        <dbReference type="EMBL" id="KAF2971465.1"/>
    </source>
</evidence>
<name>A0A7C8IXC7_9PEZI</name>
<gene>
    <name evidence="3" type="ORF">GQX73_g2061</name>
</gene>
<dbReference type="PANTHER" id="PTHR12203:SF22">
    <property type="entry name" value="CAPSULE ASSOCIATED PROTEIN"/>
    <property type="match status" value="1"/>
</dbReference>
<organism evidence="3 4">
    <name type="scientific">Xylaria multiplex</name>
    <dbReference type="NCBI Taxonomy" id="323545"/>
    <lineage>
        <taxon>Eukaryota</taxon>
        <taxon>Fungi</taxon>
        <taxon>Dikarya</taxon>
        <taxon>Ascomycota</taxon>
        <taxon>Pezizomycotina</taxon>
        <taxon>Sordariomycetes</taxon>
        <taxon>Xylariomycetidae</taxon>
        <taxon>Xylariales</taxon>
        <taxon>Xylariaceae</taxon>
        <taxon>Xylaria</taxon>
    </lineage>
</organism>
<dbReference type="PANTHER" id="PTHR12203">
    <property type="entry name" value="KDEL LYS-ASP-GLU-LEU CONTAINING - RELATED"/>
    <property type="match status" value="1"/>
</dbReference>
<feature type="transmembrane region" description="Helical" evidence="1">
    <location>
        <begin position="47"/>
        <end position="67"/>
    </location>
</feature>
<protein>
    <recommendedName>
        <fullName evidence="2">Glycosyl transferase CAP10 domain-containing protein</fullName>
    </recommendedName>
</protein>
<keyword evidence="1" id="KW-0812">Transmembrane</keyword>
<dbReference type="InParanoid" id="A0A7C8IXC7"/>
<dbReference type="AlphaFoldDB" id="A0A7C8IXC7"/>
<dbReference type="SMART" id="SM00672">
    <property type="entry name" value="CAP10"/>
    <property type="match status" value="1"/>
</dbReference>
<comment type="caution">
    <text evidence="3">The sequence shown here is derived from an EMBL/GenBank/DDBJ whole genome shotgun (WGS) entry which is preliminary data.</text>
</comment>